<proteinExistence type="predicted"/>
<name>A0A2Z6LU73_TRISU</name>
<evidence type="ECO:0000313" key="2">
    <source>
        <dbReference type="Proteomes" id="UP000242715"/>
    </source>
</evidence>
<gene>
    <name evidence="1" type="ORF">TSUD_381930</name>
</gene>
<accession>A0A2Z6LU73</accession>
<keyword evidence="2" id="KW-1185">Reference proteome</keyword>
<sequence>MRASLPTPLGPLITMTRGLGFGIRGSLDFLLGYLQTRARRSSERLDCWRDGMGVREVGGRRPCGRKLEVGRRRWLVLVWVVVEEEDGLEMSSEVFESWRKK</sequence>
<reference evidence="2" key="1">
    <citation type="journal article" date="2017" name="Front. Plant Sci.">
        <title>Climate Clever Clovers: New Paradigm to Reduce the Environmental Footprint of Ruminants by Breeding Low Methanogenic Forages Utilizing Haplotype Variation.</title>
        <authorList>
            <person name="Kaur P."/>
            <person name="Appels R."/>
            <person name="Bayer P.E."/>
            <person name="Keeble-Gagnere G."/>
            <person name="Wang J."/>
            <person name="Hirakawa H."/>
            <person name="Shirasawa K."/>
            <person name="Vercoe P."/>
            <person name="Stefanova K."/>
            <person name="Durmic Z."/>
            <person name="Nichols P."/>
            <person name="Revell C."/>
            <person name="Isobe S.N."/>
            <person name="Edwards D."/>
            <person name="Erskine W."/>
        </authorList>
    </citation>
    <scope>NUCLEOTIDE SEQUENCE [LARGE SCALE GENOMIC DNA]</scope>
    <source>
        <strain evidence="2">cv. Daliak</strain>
    </source>
</reference>
<organism evidence="1 2">
    <name type="scientific">Trifolium subterraneum</name>
    <name type="common">Subterranean clover</name>
    <dbReference type="NCBI Taxonomy" id="3900"/>
    <lineage>
        <taxon>Eukaryota</taxon>
        <taxon>Viridiplantae</taxon>
        <taxon>Streptophyta</taxon>
        <taxon>Embryophyta</taxon>
        <taxon>Tracheophyta</taxon>
        <taxon>Spermatophyta</taxon>
        <taxon>Magnoliopsida</taxon>
        <taxon>eudicotyledons</taxon>
        <taxon>Gunneridae</taxon>
        <taxon>Pentapetalae</taxon>
        <taxon>rosids</taxon>
        <taxon>fabids</taxon>
        <taxon>Fabales</taxon>
        <taxon>Fabaceae</taxon>
        <taxon>Papilionoideae</taxon>
        <taxon>50 kb inversion clade</taxon>
        <taxon>NPAAA clade</taxon>
        <taxon>Hologalegina</taxon>
        <taxon>IRL clade</taxon>
        <taxon>Trifolieae</taxon>
        <taxon>Trifolium</taxon>
    </lineage>
</organism>
<evidence type="ECO:0000313" key="1">
    <source>
        <dbReference type="EMBL" id="GAU20101.1"/>
    </source>
</evidence>
<protein>
    <submittedName>
        <fullName evidence="1">Uncharacterized protein</fullName>
    </submittedName>
</protein>
<dbReference type="Proteomes" id="UP000242715">
    <property type="component" value="Unassembled WGS sequence"/>
</dbReference>
<dbReference type="EMBL" id="DF973208">
    <property type="protein sequence ID" value="GAU20101.1"/>
    <property type="molecule type" value="Genomic_DNA"/>
</dbReference>
<dbReference type="AlphaFoldDB" id="A0A2Z6LU73"/>